<evidence type="ECO:0000313" key="2">
    <source>
        <dbReference type="RefSeq" id="XP_013398348.1"/>
    </source>
</evidence>
<dbReference type="AlphaFoldDB" id="A0A1S3IJR0"/>
<dbReference type="GeneID" id="106164863"/>
<evidence type="ECO:0000313" key="1">
    <source>
        <dbReference type="Proteomes" id="UP000085678"/>
    </source>
</evidence>
<protein>
    <submittedName>
        <fullName evidence="2">Zinc finger ZZ-type and EF-hand domain-containing protein 1-like</fullName>
    </submittedName>
</protein>
<dbReference type="STRING" id="7574.A0A1S3IJR0"/>
<gene>
    <name evidence="2" type="primary">LOC106164863</name>
</gene>
<dbReference type="InParanoid" id="A0A1S3IJR0"/>
<dbReference type="KEGG" id="lak:106164863"/>
<accession>A0A1S3IJR0</accession>
<dbReference type="InterPro" id="IPR040099">
    <property type="entry name" value="ZZEF1"/>
</dbReference>
<sequence length="636" mass="70864">MHHISSFIGIVRDLIIKFKKGDGLSVEKSWVLSLALKSLLQMVKSPSFQDGQSQEVFTSDVIQCLVQLASQGTGFSKQWLLKDLEVLSLMLYTQDKEKTDVPAPLPVPVPAASDPRDPWQGLDEPAKMCFQTLHEHFHVPIPILRAIYDMHGQNTNALLMAVQENIEGDSYNPSEGIKKLAKKWESGVKAVASEVMADKAIDAGILQIDLAVPVKRTIDKATEEPSEDAQKLIKSTDNDTEVDVLKQRRSKSASLLKKELEVQGKTGSREYLKKVNLAMSILWARKVLLSLLADWPQLEYPITSDLLGCRSNAQIPCVLDLLNRSECKQTFRKVVNNVIQHCESSCLPPIASTACQFMEEVTMATNVRQSEHPYEGTKTVEEKIHIPGAAFLSIKFDSKCATEEDADEVVMASTADYKQDKHVFSGNSKNTWKDFDMAGDTLYFKFTTEGGYSHWGYKFTISSGKIGRFDTGYLILNAILSNEMVAVSLPLNDLWCSLVYVACKQTGTQRLKTIQLLLRILQTQFVPRADPQKCRVDLTLLKPLWKLYKSSFKDTEGGSVTQPIVRALTELFLVAENTALDLGIVEEYVVALFDLDEIRKVVYQGLHNVAALGAAIGLPNKATEVFQSIKPKAKKT</sequence>
<dbReference type="PANTHER" id="PTHR22772">
    <property type="entry name" value="NOVEL ZZ TYPE ZINC FINGER DOMAIN CONTAINING PROTEIN"/>
    <property type="match status" value="1"/>
</dbReference>
<dbReference type="Proteomes" id="UP000085678">
    <property type="component" value="Unplaced"/>
</dbReference>
<dbReference type="RefSeq" id="XP_013398348.1">
    <property type="nucleotide sequence ID" value="XM_013542894.2"/>
</dbReference>
<dbReference type="OrthoDB" id="661148at2759"/>
<keyword evidence="1" id="KW-1185">Reference proteome</keyword>
<reference evidence="2" key="1">
    <citation type="submission" date="2025-08" db="UniProtKB">
        <authorList>
            <consortium name="RefSeq"/>
        </authorList>
    </citation>
    <scope>IDENTIFICATION</scope>
    <source>
        <tissue evidence="2">Gonads</tissue>
    </source>
</reference>
<dbReference type="PANTHER" id="PTHR22772:SF4">
    <property type="entry name" value="ZINC FINGER ZZ-TYPE AND EF-HAND DOMAIN-CONTAINING PROTEIN 1"/>
    <property type="match status" value="1"/>
</dbReference>
<name>A0A1S3IJR0_LINAN</name>
<proteinExistence type="predicted"/>
<organism evidence="1 2">
    <name type="scientific">Lingula anatina</name>
    <name type="common">Brachiopod</name>
    <name type="synonym">Lingula unguis</name>
    <dbReference type="NCBI Taxonomy" id="7574"/>
    <lineage>
        <taxon>Eukaryota</taxon>
        <taxon>Metazoa</taxon>
        <taxon>Spiralia</taxon>
        <taxon>Lophotrochozoa</taxon>
        <taxon>Brachiopoda</taxon>
        <taxon>Linguliformea</taxon>
        <taxon>Lingulata</taxon>
        <taxon>Lingulida</taxon>
        <taxon>Linguloidea</taxon>
        <taxon>Lingulidae</taxon>
        <taxon>Lingula</taxon>
    </lineage>
</organism>